<dbReference type="AlphaFoldDB" id="A0AB39KSU7"/>
<organism evidence="2">
    <name type="scientific">Caulobacter sp. 73W</name>
    <dbReference type="NCBI Taxonomy" id="3161137"/>
    <lineage>
        <taxon>Bacteria</taxon>
        <taxon>Pseudomonadati</taxon>
        <taxon>Pseudomonadota</taxon>
        <taxon>Alphaproteobacteria</taxon>
        <taxon>Caulobacterales</taxon>
        <taxon>Caulobacteraceae</taxon>
        <taxon>Caulobacter</taxon>
    </lineage>
</organism>
<feature type="signal peptide" evidence="1">
    <location>
        <begin position="1"/>
        <end position="17"/>
    </location>
</feature>
<reference evidence="2" key="1">
    <citation type="submission" date="2024-06" db="EMBL/GenBank/DDBJ databases">
        <title>Caulobacter inopinatus, sp. nov.</title>
        <authorList>
            <person name="Donachie S.P."/>
        </authorList>
    </citation>
    <scope>NUCLEOTIDE SEQUENCE</scope>
    <source>
        <strain evidence="2">73W</strain>
    </source>
</reference>
<dbReference type="EMBL" id="CP158375">
    <property type="protein sequence ID" value="XDO96794.1"/>
    <property type="molecule type" value="Genomic_DNA"/>
</dbReference>
<keyword evidence="1" id="KW-0732">Signal</keyword>
<proteinExistence type="predicted"/>
<evidence type="ECO:0000313" key="2">
    <source>
        <dbReference type="EMBL" id="XDO96794.1"/>
    </source>
</evidence>
<feature type="chain" id="PRO_5044280142" description="Lipoprotein" evidence="1">
    <location>
        <begin position="18"/>
        <end position="75"/>
    </location>
</feature>
<dbReference type="RefSeq" id="WP_369059633.1">
    <property type="nucleotide sequence ID" value="NZ_CP158375.1"/>
</dbReference>
<name>A0AB39KSU7_9CAUL</name>
<accession>A0AB39KSU7</accession>
<sequence>MRAALVLPLALVCVACATTQTPASSYGLGRGAVSYDRLKEEGAKCAAAGGALKPKDEGGSPNMLSNYYCDIQKRK</sequence>
<gene>
    <name evidence="2" type="ORF">ABOZ73_18855</name>
</gene>
<evidence type="ECO:0000256" key="1">
    <source>
        <dbReference type="SAM" id="SignalP"/>
    </source>
</evidence>
<evidence type="ECO:0008006" key="3">
    <source>
        <dbReference type="Google" id="ProtNLM"/>
    </source>
</evidence>
<protein>
    <recommendedName>
        <fullName evidence="3">Lipoprotein</fullName>
    </recommendedName>
</protein>